<dbReference type="InterPro" id="IPR043519">
    <property type="entry name" value="NT_sf"/>
</dbReference>
<dbReference type="SUPFAM" id="SSF81301">
    <property type="entry name" value="Nucleotidyltransferase"/>
    <property type="match status" value="1"/>
</dbReference>
<dbReference type="HOGENOM" id="CLU_1068015_0_0_2"/>
<dbReference type="RefSeq" id="WP_013337019.1">
    <property type="nucleotide sequence ID" value="NC_014537.1"/>
</dbReference>
<gene>
    <name evidence="1" type="ordered locus">Vdis_1922</name>
</gene>
<protein>
    <submittedName>
        <fullName evidence="1">Uncharacterized protein</fullName>
    </submittedName>
</protein>
<proteinExistence type="predicted"/>
<dbReference type="STRING" id="572478.Vdis_1922"/>
<keyword evidence="2" id="KW-1185">Reference proteome</keyword>
<dbReference type="EMBL" id="CP002100">
    <property type="protein sequence ID" value="ADN51294.1"/>
    <property type="molecule type" value="Genomic_DNA"/>
</dbReference>
<name>E1QNK6_VULDI</name>
<dbReference type="AlphaFoldDB" id="E1QNK6"/>
<dbReference type="Proteomes" id="UP000006681">
    <property type="component" value="Chromosome"/>
</dbReference>
<reference evidence="1 2" key="1">
    <citation type="journal article" date="2010" name="Stand. Genomic Sci.">
        <title>Complete genome sequence of Vulcanisaeta distributa type strain (IC-017).</title>
        <authorList>
            <person name="Mavromatis K."/>
            <person name="Sikorski J."/>
            <person name="Pabst E."/>
            <person name="Teshima H."/>
            <person name="Lapidus A."/>
            <person name="Lucas S."/>
            <person name="Nolan M."/>
            <person name="Glavina Del Rio T."/>
            <person name="Cheng J.F."/>
            <person name="Bruce D."/>
            <person name="Goodwin L."/>
            <person name="Pitluck S."/>
            <person name="Liolios K."/>
            <person name="Ivanova N."/>
            <person name="Mikhailova N."/>
            <person name="Pati A."/>
            <person name="Chen A."/>
            <person name="Palaniappan K."/>
            <person name="Land M."/>
            <person name="Hauser L."/>
            <person name="Chang Y.J."/>
            <person name="Jeffries C.D."/>
            <person name="Rohde M."/>
            <person name="Spring S."/>
            <person name="Goker M."/>
            <person name="Wirth R."/>
            <person name="Woyke T."/>
            <person name="Bristow J."/>
            <person name="Eisen J.A."/>
            <person name="Markowitz V."/>
            <person name="Hugenholtz P."/>
            <person name="Klenk H.P."/>
            <person name="Kyrpides N.C."/>
        </authorList>
    </citation>
    <scope>NUCLEOTIDE SEQUENCE [LARGE SCALE GENOMIC DNA]</scope>
    <source>
        <strain evidence="2">DSM 14429 / JCM 11212 / NBRC 100878 / IC-017</strain>
    </source>
</reference>
<sequence>MRNVRSIFGRRGVRRLPPDRVKERLEMIIDLSRAIAGRGYVRITNDYLIVNDWSLFTRYLINCVNNDCVLMSIKVDGGQGNSLLNFLARVNDRLESEGVGRIIIVGGFASELYSGGVYRTGDVDIIIDSRDSKRAMDILHEELRSINARREGRVWVSDYFGVLTLDVVGVTYVGRVKVLRVGDGHVYIESPEDNVITSLNACVYWSSDADCERAAAVLAAQWSNVDWDYLIDRARREGVLDKLNEIKRVIEDRYGKNQER</sequence>
<dbReference type="eggNOG" id="arCOG05472">
    <property type="taxonomic scope" value="Archaea"/>
</dbReference>
<dbReference type="OrthoDB" id="21412at2157"/>
<reference evidence="2" key="2">
    <citation type="journal article" date="2010" name="Stand. Genomic Sci.">
        <title>Complete genome sequence of Vulcanisaeta distributa type strain (IC-017T).</title>
        <authorList>
            <person name="Mavromatis K."/>
            <person name="Sikorski J."/>
            <person name="Pabst E."/>
            <person name="Teshima H."/>
            <person name="Lapidus A."/>
            <person name="Lucas S."/>
            <person name="Nolan M."/>
            <person name="Glavina Del Rio T."/>
            <person name="Cheng J."/>
            <person name="Bruce D."/>
            <person name="Goodwin L."/>
            <person name="Pitluck S."/>
            <person name="Liolios K."/>
            <person name="Ivanova N."/>
            <person name="Mikhailova N."/>
            <person name="Pati A."/>
            <person name="Chen A."/>
            <person name="Palaniappan K."/>
            <person name="Land M."/>
            <person name="Hauser L."/>
            <person name="Chang Y."/>
            <person name="Jeffries C."/>
            <person name="Rohde M."/>
            <person name="Spring S."/>
            <person name="Goker M."/>
            <person name="Wirth R."/>
            <person name="Woyke T."/>
            <person name="Bristow J."/>
            <person name="Eisen J."/>
            <person name="Markowitz V."/>
            <person name="Hugenholtz P."/>
            <person name="Klenk H."/>
            <person name="Kyrpides N."/>
        </authorList>
    </citation>
    <scope>NUCLEOTIDE SEQUENCE [LARGE SCALE GENOMIC DNA]</scope>
    <source>
        <strain evidence="2">DSM 14429 / JCM 11212 / NBRC 100878 / IC-017</strain>
    </source>
</reference>
<dbReference type="GeneID" id="9752870"/>
<evidence type="ECO:0000313" key="1">
    <source>
        <dbReference type="EMBL" id="ADN51294.1"/>
    </source>
</evidence>
<dbReference type="Gene3D" id="3.30.460.40">
    <property type="match status" value="1"/>
</dbReference>
<dbReference type="eggNOG" id="arCOG07005">
    <property type="taxonomic scope" value="Archaea"/>
</dbReference>
<dbReference type="KEGG" id="vdi:Vdis_1922"/>
<organism evidence="1 2">
    <name type="scientific">Vulcanisaeta distributa (strain DSM 14429 / JCM 11212 / NBRC 100878 / IC-017)</name>
    <dbReference type="NCBI Taxonomy" id="572478"/>
    <lineage>
        <taxon>Archaea</taxon>
        <taxon>Thermoproteota</taxon>
        <taxon>Thermoprotei</taxon>
        <taxon>Thermoproteales</taxon>
        <taxon>Thermoproteaceae</taxon>
        <taxon>Vulcanisaeta</taxon>
    </lineage>
</organism>
<evidence type="ECO:0000313" key="2">
    <source>
        <dbReference type="Proteomes" id="UP000006681"/>
    </source>
</evidence>
<accession>E1QNK6</accession>